<dbReference type="Proteomes" id="UP000828390">
    <property type="component" value="Unassembled WGS sequence"/>
</dbReference>
<organism evidence="1 2">
    <name type="scientific">Dreissena polymorpha</name>
    <name type="common">Zebra mussel</name>
    <name type="synonym">Mytilus polymorpha</name>
    <dbReference type="NCBI Taxonomy" id="45954"/>
    <lineage>
        <taxon>Eukaryota</taxon>
        <taxon>Metazoa</taxon>
        <taxon>Spiralia</taxon>
        <taxon>Lophotrochozoa</taxon>
        <taxon>Mollusca</taxon>
        <taxon>Bivalvia</taxon>
        <taxon>Autobranchia</taxon>
        <taxon>Heteroconchia</taxon>
        <taxon>Euheterodonta</taxon>
        <taxon>Imparidentia</taxon>
        <taxon>Neoheterodontei</taxon>
        <taxon>Myida</taxon>
        <taxon>Dreissenoidea</taxon>
        <taxon>Dreissenidae</taxon>
        <taxon>Dreissena</taxon>
    </lineage>
</organism>
<dbReference type="EMBL" id="JAIWYP010000006">
    <property type="protein sequence ID" value="KAH3804204.1"/>
    <property type="molecule type" value="Genomic_DNA"/>
</dbReference>
<keyword evidence="2" id="KW-1185">Reference proteome</keyword>
<reference evidence="1" key="1">
    <citation type="journal article" date="2019" name="bioRxiv">
        <title>The Genome of the Zebra Mussel, Dreissena polymorpha: A Resource for Invasive Species Research.</title>
        <authorList>
            <person name="McCartney M.A."/>
            <person name="Auch B."/>
            <person name="Kono T."/>
            <person name="Mallez S."/>
            <person name="Zhang Y."/>
            <person name="Obille A."/>
            <person name="Becker A."/>
            <person name="Abrahante J.E."/>
            <person name="Garbe J."/>
            <person name="Badalamenti J.P."/>
            <person name="Herman A."/>
            <person name="Mangelson H."/>
            <person name="Liachko I."/>
            <person name="Sullivan S."/>
            <person name="Sone E.D."/>
            <person name="Koren S."/>
            <person name="Silverstein K.A.T."/>
            <person name="Beckman K.B."/>
            <person name="Gohl D.M."/>
        </authorList>
    </citation>
    <scope>NUCLEOTIDE SEQUENCE</scope>
    <source>
        <strain evidence="1">Duluth1</strain>
        <tissue evidence="1">Whole animal</tissue>
    </source>
</reference>
<name>A0A9D4FRN9_DREPO</name>
<protein>
    <submittedName>
        <fullName evidence="1">Uncharacterized protein</fullName>
    </submittedName>
</protein>
<evidence type="ECO:0000313" key="2">
    <source>
        <dbReference type="Proteomes" id="UP000828390"/>
    </source>
</evidence>
<dbReference type="AlphaFoldDB" id="A0A9D4FRN9"/>
<evidence type="ECO:0000313" key="1">
    <source>
        <dbReference type="EMBL" id="KAH3804204.1"/>
    </source>
</evidence>
<sequence>MKLVNQNDDEEDIGILKNRADGTRSRVSSEEECIKKMMQLFGSYDLFLVHEEKNRLFSITSKDVATNNITDDLLTCESLG</sequence>
<accession>A0A9D4FRN9</accession>
<proteinExistence type="predicted"/>
<comment type="caution">
    <text evidence="1">The sequence shown here is derived from an EMBL/GenBank/DDBJ whole genome shotgun (WGS) entry which is preliminary data.</text>
</comment>
<reference evidence="1" key="2">
    <citation type="submission" date="2020-11" db="EMBL/GenBank/DDBJ databases">
        <authorList>
            <person name="McCartney M.A."/>
            <person name="Auch B."/>
            <person name="Kono T."/>
            <person name="Mallez S."/>
            <person name="Becker A."/>
            <person name="Gohl D.M."/>
            <person name="Silverstein K.A.T."/>
            <person name="Koren S."/>
            <person name="Bechman K.B."/>
            <person name="Herman A."/>
            <person name="Abrahante J.E."/>
            <person name="Garbe J."/>
        </authorList>
    </citation>
    <scope>NUCLEOTIDE SEQUENCE</scope>
    <source>
        <strain evidence="1">Duluth1</strain>
        <tissue evidence="1">Whole animal</tissue>
    </source>
</reference>
<gene>
    <name evidence="1" type="ORF">DPMN_132486</name>
</gene>